<gene>
    <name evidence="1" type="ORF">OGM63_06315</name>
</gene>
<accession>A0ABT3AVK6</accession>
<protein>
    <submittedName>
        <fullName evidence="1">Uncharacterized protein</fullName>
    </submittedName>
</protein>
<dbReference type="RefSeq" id="WP_263744648.1">
    <property type="nucleotide sequence ID" value="NZ_JAOWRF010000095.1"/>
</dbReference>
<keyword evidence="2" id="KW-1185">Reference proteome</keyword>
<name>A0ABT3AVK6_9CYAN</name>
<proteinExistence type="predicted"/>
<dbReference type="EMBL" id="JAOWRF010000095">
    <property type="protein sequence ID" value="MCV3213141.1"/>
    <property type="molecule type" value="Genomic_DNA"/>
</dbReference>
<reference evidence="1 2" key="1">
    <citation type="submission" date="2022-10" db="EMBL/GenBank/DDBJ databases">
        <title>Identification of biosynthetic pathway for the production of the potent trypsin inhibitor radiosumin.</title>
        <authorList>
            <person name="Fewer D.P."/>
            <person name="Delbaje E."/>
            <person name="Ouyang X."/>
            <person name="Agostino P.D."/>
            <person name="Wahlsten M."/>
            <person name="Jokela J."/>
            <person name="Permi P."/>
            <person name="Haapaniemi E."/>
            <person name="Koistinen H."/>
        </authorList>
    </citation>
    <scope>NUCLEOTIDE SEQUENCE [LARGE SCALE GENOMIC DNA]</scope>
    <source>
        <strain evidence="1 2">NIES-515</strain>
    </source>
</reference>
<comment type="caution">
    <text evidence="1">The sequence shown here is derived from an EMBL/GenBank/DDBJ whole genome shotgun (WGS) entry which is preliminary data.</text>
</comment>
<sequence length="48" mass="5269">MLVSLCCPMRLSSPNSDGYLVSLSPRTIIPYRAIATLKIGSYPEPQQT</sequence>
<evidence type="ECO:0000313" key="1">
    <source>
        <dbReference type="EMBL" id="MCV3213141.1"/>
    </source>
</evidence>
<organism evidence="1 2">
    <name type="scientific">Plectonema radiosum NIES-515</name>
    <dbReference type="NCBI Taxonomy" id="2986073"/>
    <lineage>
        <taxon>Bacteria</taxon>
        <taxon>Bacillati</taxon>
        <taxon>Cyanobacteriota</taxon>
        <taxon>Cyanophyceae</taxon>
        <taxon>Oscillatoriophycideae</taxon>
        <taxon>Oscillatoriales</taxon>
        <taxon>Microcoleaceae</taxon>
        <taxon>Plectonema</taxon>
    </lineage>
</organism>
<dbReference type="Proteomes" id="UP001526143">
    <property type="component" value="Unassembled WGS sequence"/>
</dbReference>
<evidence type="ECO:0000313" key="2">
    <source>
        <dbReference type="Proteomes" id="UP001526143"/>
    </source>
</evidence>